<dbReference type="Proteomes" id="UP000323506">
    <property type="component" value="Chromosome D07"/>
</dbReference>
<proteinExistence type="predicted"/>
<sequence length="65" mass="7681">MKSEMLFATVGVKCLDTLHGKIAKWVLRCNFFYWYHPLKDNVRAKEMMICLRDAYKVIAKENAKL</sequence>
<evidence type="ECO:0000313" key="1">
    <source>
        <dbReference type="EMBL" id="TYG62441.1"/>
    </source>
</evidence>
<reference evidence="1 2" key="1">
    <citation type="submission" date="2019-06" db="EMBL/GenBank/DDBJ databases">
        <title>WGS assembly of Gossypium darwinii.</title>
        <authorList>
            <person name="Chen Z.J."/>
            <person name="Sreedasyam A."/>
            <person name="Ando A."/>
            <person name="Song Q."/>
            <person name="De L."/>
            <person name="Hulse-Kemp A."/>
            <person name="Ding M."/>
            <person name="Ye W."/>
            <person name="Kirkbride R."/>
            <person name="Jenkins J."/>
            <person name="Plott C."/>
            <person name="Lovell J."/>
            <person name="Lin Y.-M."/>
            <person name="Vaughn R."/>
            <person name="Liu B."/>
            <person name="Li W."/>
            <person name="Simpson S."/>
            <person name="Scheffler B."/>
            <person name="Saski C."/>
            <person name="Grover C."/>
            <person name="Hu G."/>
            <person name="Conover J."/>
            <person name="Carlson J."/>
            <person name="Shu S."/>
            <person name="Boston L."/>
            <person name="Williams M."/>
            <person name="Peterson D."/>
            <person name="Mcgee K."/>
            <person name="Jones D."/>
            <person name="Wendel J."/>
            <person name="Stelly D."/>
            <person name="Grimwood J."/>
            <person name="Schmutz J."/>
        </authorList>
    </citation>
    <scope>NUCLEOTIDE SEQUENCE [LARGE SCALE GENOMIC DNA]</scope>
    <source>
        <strain evidence="1">1808015.09</strain>
    </source>
</reference>
<accession>A0A5D2BYM6</accession>
<name>A0A5D2BYM6_GOSDA</name>
<dbReference type="AlphaFoldDB" id="A0A5D2BYM6"/>
<gene>
    <name evidence="1" type="ORF">ES288_D07G231200v1</name>
</gene>
<dbReference type="EMBL" id="CM017707">
    <property type="protein sequence ID" value="TYG62441.1"/>
    <property type="molecule type" value="Genomic_DNA"/>
</dbReference>
<keyword evidence="2" id="KW-1185">Reference proteome</keyword>
<protein>
    <submittedName>
        <fullName evidence="1">Uncharacterized protein</fullName>
    </submittedName>
</protein>
<organism evidence="1 2">
    <name type="scientific">Gossypium darwinii</name>
    <name type="common">Darwin's cotton</name>
    <name type="synonym">Gossypium barbadense var. darwinii</name>
    <dbReference type="NCBI Taxonomy" id="34276"/>
    <lineage>
        <taxon>Eukaryota</taxon>
        <taxon>Viridiplantae</taxon>
        <taxon>Streptophyta</taxon>
        <taxon>Embryophyta</taxon>
        <taxon>Tracheophyta</taxon>
        <taxon>Spermatophyta</taxon>
        <taxon>Magnoliopsida</taxon>
        <taxon>eudicotyledons</taxon>
        <taxon>Gunneridae</taxon>
        <taxon>Pentapetalae</taxon>
        <taxon>rosids</taxon>
        <taxon>malvids</taxon>
        <taxon>Malvales</taxon>
        <taxon>Malvaceae</taxon>
        <taxon>Malvoideae</taxon>
        <taxon>Gossypium</taxon>
    </lineage>
</organism>
<evidence type="ECO:0000313" key="2">
    <source>
        <dbReference type="Proteomes" id="UP000323506"/>
    </source>
</evidence>